<comment type="subcellular location">
    <subcellularLocation>
        <location evidence="1">Membrane</location>
        <topology evidence="1">Multi-pass membrane protein</topology>
    </subcellularLocation>
</comment>
<dbReference type="STRING" id="477690.SAMN05216474_2934"/>
<dbReference type="GO" id="GO:0005886">
    <property type="term" value="C:plasma membrane"/>
    <property type="evidence" value="ECO:0007669"/>
    <property type="project" value="TreeGrafter"/>
</dbReference>
<keyword evidence="9 10" id="KW-0472">Membrane</keyword>
<proteinExistence type="predicted"/>
<dbReference type="AlphaFoldDB" id="A0A1I7BNB1"/>
<dbReference type="RefSeq" id="WP_090252454.1">
    <property type="nucleotide sequence ID" value="NZ_FPAS01000006.1"/>
</dbReference>
<evidence type="ECO:0000313" key="11">
    <source>
        <dbReference type="EMBL" id="SFT88667.1"/>
    </source>
</evidence>
<feature type="transmembrane region" description="Helical" evidence="10">
    <location>
        <begin position="164"/>
        <end position="186"/>
    </location>
</feature>
<dbReference type="PANTHER" id="PTHR37468">
    <property type="entry name" value="SULFATE TRANSPORTER CYSZ"/>
    <property type="match status" value="1"/>
</dbReference>
<dbReference type="InterPro" id="IPR050480">
    <property type="entry name" value="CysZ-like"/>
</dbReference>
<feature type="transmembrane region" description="Helical" evidence="10">
    <location>
        <begin position="140"/>
        <end position="158"/>
    </location>
</feature>
<evidence type="ECO:0000256" key="10">
    <source>
        <dbReference type="SAM" id="Phobius"/>
    </source>
</evidence>
<dbReference type="EMBL" id="FPAS01000006">
    <property type="protein sequence ID" value="SFT88667.1"/>
    <property type="molecule type" value="Genomic_DNA"/>
</dbReference>
<dbReference type="OrthoDB" id="9787566at2"/>
<feature type="transmembrane region" description="Helical" evidence="10">
    <location>
        <begin position="241"/>
        <end position="264"/>
    </location>
</feature>
<dbReference type="GO" id="GO:0009675">
    <property type="term" value="F:high-affinity sulfate:proton symporter activity"/>
    <property type="evidence" value="ECO:0007669"/>
    <property type="project" value="TreeGrafter"/>
</dbReference>
<feature type="transmembrane region" description="Helical" evidence="10">
    <location>
        <begin position="26"/>
        <end position="44"/>
    </location>
</feature>
<dbReference type="GO" id="GO:0019344">
    <property type="term" value="P:cysteine biosynthetic process"/>
    <property type="evidence" value="ECO:0007669"/>
    <property type="project" value="TreeGrafter"/>
</dbReference>
<evidence type="ECO:0000256" key="6">
    <source>
        <dbReference type="ARBA" id="ARBA00022692"/>
    </source>
</evidence>
<accession>A0A1I7BNB1</accession>
<keyword evidence="12" id="KW-1185">Reference proteome</keyword>
<keyword evidence="8" id="KW-0764">Sulfate transport</keyword>
<keyword evidence="5" id="KW-0028">Amino-acid biosynthesis</keyword>
<gene>
    <name evidence="11" type="ORF">SAMN05216474_2934</name>
</gene>
<evidence type="ECO:0000256" key="9">
    <source>
        <dbReference type="ARBA" id="ARBA00023136"/>
    </source>
</evidence>
<dbReference type="Proteomes" id="UP000236454">
    <property type="component" value="Unassembled WGS sequence"/>
</dbReference>
<keyword evidence="7 10" id="KW-1133">Transmembrane helix</keyword>
<evidence type="ECO:0000256" key="4">
    <source>
        <dbReference type="ARBA" id="ARBA00022519"/>
    </source>
</evidence>
<evidence type="ECO:0000256" key="1">
    <source>
        <dbReference type="ARBA" id="ARBA00004141"/>
    </source>
</evidence>
<keyword evidence="6 10" id="KW-0812">Transmembrane</keyword>
<reference evidence="11 12" key="1">
    <citation type="submission" date="2016-10" db="EMBL/GenBank/DDBJ databases">
        <authorList>
            <person name="de Groot N.N."/>
        </authorList>
    </citation>
    <scope>NUCLEOTIDE SEQUENCE [LARGE SCALE GENOMIC DNA]</scope>
    <source>
        <strain evidence="11 12">CGMCC 1.7005</strain>
    </source>
</reference>
<evidence type="ECO:0000256" key="7">
    <source>
        <dbReference type="ARBA" id="ARBA00022989"/>
    </source>
</evidence>
<dbReference type="Pfam" id="PF07264">
    <property type="entry name" value="EI24"/>
    <property type="match status" value="1"/>
</dbReference>
<evidence type="ECO:0000313" key="12">
    <source>
        <dbReference type="Proteomes" id="UP000236454"/>
    </source>
</evidence>
<feature type="transmembrane region" description="Helical" evidence="10">
    <location>
        <begin position="76"/>
        <end position="98"/>
    </location>
</feature>
<name>A0A1I7BNB1_9FLAO</name>
<evidence type="ECO:0000256" key="5">
    <source>
        <dbReference type="ARBA" id="ARBA00022605"/>
    </source>
</evidence>
<organism evidence="11 12">
    <name type="scientific">Lishizhenia tianjinensis</name>
    <dbReference type="NCBI Taxonomy" id="477690"/>
    <lineage>
        <taxon>Bacteria</taxon>
        <taxon>Pseudomonadati</taxon>
        <taxon>Bacteroidota</taxon>
        <taxon>Flavobacteriia</taxon>
        <taxon>Flavobacteriales</taxon>
        <taxon>Crocinitomicaceae</taxon>
        <taxon>Lishizhenia</taxon>
    </lineage>
</organism>
<keyword evidence="3" id="KW-1003">Cell membrane</keyword>
<dbReference type="PANTHER" id="PTHR37468:SF1">
    <property type="entry name" value="SULFATE TRANSPORTER CYSZ"/>
    <property type="match status" value="1"/>
</dbReference>
<evidence type="ECO:0000256" key="3">
    <source>
        <dbReference type="ARBA" id="ARBA00022475"/>
    </source>
</evidence>
<protein>
    <submittedName>
        <fullName evidence="11">CysZ protein</fullName>
    </submittedName>
</protein>
<evidence type="ECO:0000256" key="2">
    <source>
        <dbReference type="ARBA" id="ARBA00022448"/>
    </source>
</evidence>
<feature type="transmembrane region" description="Helical" evidence="10">
    <location>
        <begin position="207"/>
        <end position="229"/>
    </location>
</feature>
<keyword evidence="2" id="KW-0813">Transport</keyword>
<evidence type="ECO:0000256" key="8">
    <source>
        <dbReference type="ARBA" id="ARBA00023032"/>
    </source>
</evidence>
<dbReference type="InterPro" id="IPR059112">
    <property type="entry name" value="CysZ/EI24"/>
</dbReference>
<keyword evidence="4" id="KW-0997">Cell inner membrane</keyword>
<sequence>MEFFKHFALGIKNYYKAVRFIIAHKLYWYFPIPALLMLGIYFVGNQALTWQSTWSEQLGCLECETMNDTIWFVLKLLLSITVGLILMKFAKYIVVVLLSPMISLISQKVETILTGKKYPFDFNQTLHDVQRGIQIAFRNVMWEYFFFLIILIFSFIGWDDPKASPIFYLTFVIGFFYYGFSFIDYVNERRRLDIDQSIFFVRNHRGLAVAIGSIYSIFILVPVDLGVMFDFSNFGKAPLKQFGIIALNMVLWFLASIAPILAIVSATLSMHDIVDLNNNKYSVKVTEKRKDE</sequence>
<dbReference type="GO" id="GO:0000103">
    <property type="term" value="P:sulfate assimilation"/>
    <property type="evidence" value="ECO:0007669"/>
    <property type="project" value="TreeGrafter"/>
</dbReference>